<evidence type="ECO:0000313" key="4">
    <source>
        <dbReference type="EMBL" id="BDB97292.1"/>
    </source>
</evidence>
<accession>A0AAQ4CNB1</accession>
<dbReference type="RefSeq" id="WP_229571303.1">
    <property type="nucleotide sequence ID" value="NZ_AP025226.1"/>
</dbReference>
<dbReference type="Gene3D" id="3.10.580.10">
    <property type="entry name" value="CBS-domain"/>
    <property type="match status" value="3"/>
</dbReference>
<feature type="domain" description="CBS" evidence="3">
    <location>
        <begin position="1"/>
        <end position="62"/>
    </location>
</feature>
<reference evidence="4 5" key="1">
    <citation type="journal article" date="2022" name="Microbiol. Resour. Announc.">
        <title>Complete Genome Sequence of the Hyperthermophilic and Acidophilic Archaeon Saccharolobus caldissimus Strain HS-3T.</title>
        <authorList>
            <person name="Sakai H.D."/>
            <person name="Kurosawa N."/>
        </authorList>
    </citation>
    <scope>NUCLEOTIDE SEQUENCE [LARGE SCALE GENOMIC DNA]</scope>
    <source>
        <strain evidence="4 5">JCM32116</strain>
    </source>
</reference>
<dbReference type="SUPFAM" id="SSF54631">
    <property type="entry name" value="CBS-domain pair"/>
    <property type="match status" value="2"/>
</dbReference>
<dbReference type="InterPro" id="IPR051257">
    <property type="entry name" value="Diverse_CBS-Domain"/>
</dbReference>
<dbReference type="KEGG" id="scas:SACC_03090"/>
<organism evidence="4 5">
    <name type="scientific">Saccharolobus caldissimus</name>
    <dbReference type="NCBI Taxonomy" id="1702097"/>
    <lineage>
        <taxon>Archaea</taxon>
        <taxon>Thermoproteota</taxon>
        <taxon>Thermoprotei</taxon>
        <taxon>Sulfolobales</taxon>
        <taxon>Sulfolobaceae</taxon>
        <taxon>Saccharolobus</taxon>
    </lineage>
</organism>
<dbReference type="InterPro" id="IPR046342">
    <property type="entry name" value="CBS_dom_sf"/>
</dbReference>
<feature type="domain" description="CBS" evidence="3">
    <location>
        <begin position="185"/>
        <end position="240"/>
    </location>
</feature>
<dbReference type="SMART" id="SM00116">
    <property type="entry name" value="CBS"/>
    <property type="match status" value="3"/>
</dbReference>
<dbReference type="Pfam" id="PF00571">
    <property type="entry name" value="CBS"/>
    <property type="match status" value="3"/>
</dbReference>
<feature type="domain" description="CBS" evidence="3">
    <location>
        <begin position="124"/>
        <end position="179"/>
    </location>
</feature>
<protein>
    <submittedName>
        <fullName evidence="4">CBS domain-containing protein</fullName>
    </submittedName>
</protein>
<evidence type="ECO:0000313" key="5">
    <source>
        <dbReference type="Proteomes" id="UP001319921"/>
    </source>
</evidence>
<dbReference type="PANTHER" id="PTHR43080">
    <property type="entry name" value="CBS DOMAIN-CONTAINING PROTEIN CBSX3, MITOCHONDRIAL"/>
    <property type="match status" value="1"/>
</dbReference>
<sequence>MSLQVNGSEIISLNPNAYVLDILYFMRRNNIRRIVISDSNKVIGVFTIDNAIRQILENKLEVKVSEIKLKKPVFVKNNNIKEIVNTMLSLNSDFVIYNNKYIITEKDVVRNFNWNLVKEKVSEISREAIIVEPFTKISTCIEIMLRNSIRHLPVVNGIPLGIVSARDIAYSYDIISLNSRVENIMNVNLVSVEEDNYVKDAVKLMIERNIGSVIVKTSVKRKVKIFTNRDLIRLIHNYVL</sequence>
<evidence type="ECO:0000259" key="3">
    <source>
        <dbReference type="PROSITE" id="PS51371"/>
    </source>
</evidence>
<evidence type="ECO:0000256" key="1">
    <source>
        <dbReference type="ARBA" id="ARBA00023122"/>
    </source>
</evidence>
<dbReference type="GeneID" id="68865037"/>
<keyword evidence="1 2" id="KW-0129">CBS domain</keyword>
<proteinExistence type="predicted"/>
<dbReference type="Proteomes" id="UP001319921">
    <property type="component" value="Chromosome"/>
</dbReference>
<name>A0AAQ4CNB1_9CREN</name>
<dbReference type="PANTHER" id="PTHR43080:SF2">
    <property type="entry name" value="CBS DOMAIN-CONTAINING PROTEIN"/>
    <property type="match status" value="1"/>
</dbReference>
<dbReference type="PROSITE" id="PS51371">
    <property type="entry name" value="CBS"/>
    <property type="match status" value="3"/>
</dbReference>
<dbReference type="EMBL" id="AP025226">
    <property type="protein sequence ID" value="BDB97292.1"/>
    <property type="molecule type" value="Genomic_DNA"/>
</dbReference>
<keyword evidence="5" id="KW-1185">Reference proteome</keyword>
<evidence type="ECO:0000256" key="2">
    <source>
        <dbReference type="PROSITE-ProRule" id="PRU00703"/>
    </source>
</evidence>
<dbReference type="AlphaFoldDB" id="A0AAQ4CNB1"/>
<dbReference type="InterPro" id="IPR000644">
    <property type="entry name" value="CBS_dom"/>
</dbReference>
<gene>
    <name evidence="4" type="ORF">SACC_03090</name>
</gene>